<accession>A0A068UA80</accession>
<dbReference type="Gene3D" id="3.40.50.1820">
    <property type="entry name" value="alpha/beta hydrolase"/>
    <property type="match status" value="1"/>
</dbReference>
<evidence type="ECO:0000256" key="1">
    <source>
        <dbReference type="SAM" id="MobiDB-lite"/>
    </source>
</evidence>
<dbReference type="FunCoup" id="A0A068UA80">
    <property type="interactions" value="347"/>
</dbReference>
<dbReference type="GO" id="GO:0016787">
    <property type="term" value="F:hydrolase activity"/>
    <property type="evidence" value="ECO:0007669"/>
    <property type="project" value="UniProtKB-ARBA"/>
</dbReference>
<evidence type="ECO:0000259" key="2">
    <source>
        <dbReference type="Pfam" id="PF12697"/>
    </source>
</evidence>
<feature type="region of interest" description="Disordered" evidence="1">
    <location>
        <begin position="1"/>
        <end position="42"/>
    </location>
</feature>
<keyword evidence="4" id="KW-1185">Reference proteome</keyword>
<reference evidence="4" key="1">
    <citation type="journal article" date="2014" name="Science">
        <title>The coffee genome provides insight into the convergent evolution of caffeine biosynthesis.</title>
        <authorList>
            <person name="Denoeud F."/>
            <person name="Carretero-Paulet L."/>
            <person name="Dereeper A."/>
            <person name="Droc G."/>
            <person name="Guyot R."/>
            <person name="Pietrella M."/>
            <person name="Zheng C."/>
            <person name="Alberti A."/>
            <person name="Anthony F."/>
            <person name="Aprea G."/>
            <person name="Aury J.M."/>
            <person name="Bento P."/>
            <person name="Bernard M."/>
            <person name="Bocs S."/>
            <person name="Campa C."/>
            <person name="Cenci A."/>
            <person name="Combes M.C."/>
            <person name="Crouzillat D."/>
            <person name="Da Silva C."/>
            <person name="Daddiego L."/>
            <person name="De Bellis F."/>
            <person name="Dussert S."/>
            <person name="Garsmeur O."/>
            <person name="Gayraud T."/>
            <person name="Guignon V."/>
            <person name="Jahn K."/>
            <person name="Jamilloux V."/>
            <person name="Joet T."/>
            <person name="Labadie K."/>
            <person name="Lan T."/>
            <person name="Leclercq J."/>
            <person name="Lepelley M."/>
            <person name="Leroy T."/>
            <person name="Li L.T."/>
            <person name="Librado P."/>
            <person name="Lopez L."/>
            <person name="Munoz A."/>
            <person name="Noel B."/>
            <person name="Pallavicini A."/>
            <person name="Perrotta G."/>
            <person name="Poncet V."/>
            <person name="Pot D."/>
            <person name="Priyono X."/>
            <person name="Rigoreau M."/>
            <person name="Rouard M."/>
            <person name="Rozas J."/>
            <person name="Tranchant-Dubreuil C."/>
            <person name="VanBuren R."/>
            <person name="Zhang Q."/>
            <person name="Andrade A.C."/>
            <person name="Argout X."/>
            <person name="Bertrand B."/>
            <person name="de Kochko A."/>
            <person name="Graziosi G."/>
            <person name="Henry R.J."/>
            <person name="Jayarama X."/>
            <person name="Ming R."/>
            <person name="Nagai C."/>
            <person name="Rounsley S."/>
            <person name="Sankoff D."/>
            <person name="Giuliano G."/>
            <person name="Albert V.A."/>
            <person name="Wincker P."/>
            <person name="Lashermes P."/>
        </authorList>
    </citation>
    <scope>NUCLEOTIDE SEQUENCE [LARGE SCALE GENOMIC DNA]</scope>
    <source>
        <strain evidence="4">cv. DH200-94</strain>
    </source>
</reference>
<dbReference type="OMA" id="RSMPMHL"/>
<dbReference type="Gramene" id="CDP05391">
    <property type="protein sequence ID" value="CDP05391"/>
    <property type="gene ID" value="GSCOC_T00020414001"/>
</dbReference>
<dbReference type="AlphaFoldDB" id="A0A068UA80"/>
<dbReference type="Proteomes" id="UP000295252">
    <property type="component" value="Chromosome IV"/>
</dbReference>
<dbReference type="STRING" id="49390.A0A068UA80"/>
<feature type="region of interest" description="Disordered" evidence="1">
    <location>
        <begin position="232"/>
        <end position="251"/>
    </location>
</feature>
<feature type="domain" description="AB hydrolase-1" evidence="2">
    <location>
        <begin position="107"/>
        <end position="426"/>
    </location>
</feature>
<dbReference type="InterPro" id="IPR000073">
    <property type="entry name" value="AB_hydrolase_1"/>
</dbReference>
<gene>
    <name evidence="3" type="ORF">GSCOC_T00020414001</name>
</gene>
<dbReference type="PhylomeDB" id="A0A068UA80"/>
<protein>
    <recommendedName>
        <fullName evidence="2">AB hydrolase-1 domain-containing protein</fullName>
    </recommendedName>
</protein>
<organism evidence="3 4">
    <name type="scientific">Coffea canephora</name>
    <name type="common">Robusta coffee</name>
    <dbReference type="NCBI Taxonomy" id="49390"/>
    <lineage>
        <taxon>Eukaryota</taxon>
        <taxon>Viridiplantae</taxon>
        <taxon>Streptophyta</taxon>
        <taxon>Embryophyta</taxon>
        <taxon>Tracheophyta</taxon>
        <taxon>Spermatophyta</taxon>
        <taxon>Magnoliopsida</taxon>
        <taxon>eudicotyledons</taxon>
        <taxon>Gunneridae</taxon>
        <taxon>Pentapetalae</taxon>
        <taxon>asterids</taxon>
        <taxon>lamiids</taxon>
        <taxon>Gentianales</taxon>
        <taxon>Rubiaceae</taxon>
        <taxon>Ixoroideae</taxon>
        <taxon>Gardenieae complex</taxon>
        <taxon>Bertiereae - Coffeeae clade</taxon>
        <taxon>Coffeeae</taxon>
        <taxon>Coffea</taxon>
    </lineage>
</organism>
<sequence length="449" mass="49842">MALKHDASSKFVPRAAASSSSSPTEYSEQLLGGVTPQQKKQRITGIDQDELQDPKLLADPESCFCKFKGAQIHYKIYDAESLAPNLSKEVTTPQDSDTTKSLGFPMILLHGFMASTFSWHRVMKPLARVTGSKVLAFDRPAFGLTSWVDPANHSPTGSRDARPLNPYSIMFSALASRYFIDVLAAEKVILVGHSAGSLVAVDTYFEAPERVAAMVLVAPPILAPLLKQDFSKDNRRGKNNKKQEEHSNSDSHRNPILRILSMLSKLTKHIAQAIMNILKRMGDMINYVYKKALSALLRSAIGVMLVRMIVARFGKALFRHAWYDSNQLTDHVLQGYTKSQKVKGWDKALAEFTAAMLADSSSQSKPQLSKRLSDISCPVLIVTGDSDRLAPPWNSRRLSQFIPGSRLEVIKNCGHLPPEETAEEFVLVVEKFLQRTFGASQEQRLQVVT</sequence>
<dbReference type="PANTHER" id="PTHR43689">
    <property type="entry name" value="HYDROLASE"/>
    <property type="match status" value="1"/>
</dbReference>
<dbReference type="PANTHER" id="PTHR43689:SF1">
    <property type="entry name" value="ALPHA_BETA-HYDROLASES SUPERFAMILY PROTEIN"/>
    <property type="match status" value="1"/>
</dbReference>
<dbReference type="SUPFAM" id="SSF53474">
    <property type="entry name" value="alpha/beta-Hydrolases"/>
    <property type="match status" value="1"/>
</dbReference>
<dbReference type="EMBL" id="HG739099">
    <property type="protein sequence ID" value="CDP05391.1"/>
    <property type="molecule type" value="Genomic_DNA"/>
</dbReference>
<dbReference type="InterPro" id="IPR029058">
    <property type="entry name" value="AB_hydrolase_fold"/>
</dbReference>
<dbReference type="GO" id="GO:0009941">
    <property type="term" value="C:chloroplast envelope"/>
    <property type="evidence" value="ECO:0007669"/>
    <property type="project" value="TreeGrafter"/>
</dbReference>
<name>A0A068UA80_COFCA</name>
<dbReference type="OrthoDB" id="19657at2759"/>
<proteinExistence type="predicted"/>
<dbReference type="Pfam" id="PF12697">
    <property type="entry name" value="Abhydrolase_6"/>
    <property type="match status" value="1"/>
</dbReference>
<evidence type="ECO:0000313" key="4">
    <source>
        <dbReference type="Proteomes" id="UP000295252"/>
    </source>
</evidence>
<evidence type="ECO:0000313" key="3">
    <source>
        <dbReference type="EMBL" id="CDP05391.1"/>
    </source>
</evidence>
<dbReference type="InParanoid" id="A0A068UA80"/>